<dbReference type="AlphaFoldDB" id="A0AAR5PKA0"/>
<keyword evidence="2" id="KW-0963">Cytoplasm</keyword>
<evidence type="ECO:0000256" key="3">
    <source>
        <dbReference type="ARBA" id="ARBA00023186"/>
    </source>
</evidence>
<keyword evidence="6" id="KW-1185">Reference proteome</keyword>
<reference evidence="5" key="2">
    <citation type="submission" date="2024-08" db="UniProtKB">
        <authorList>
            <consortium name="EnsemblMetazoa"/>
        </authorList>
    </citation>
    <scope>IDENTIFICATION</scope>
</reference>
<proteinExistence type="predicted"/>
<comment type="subcellular location">
    <subcellularLocation>
        <location evidence="1">Cytoplasm</location>
    </subcellularLocation>
</comment>
<reference evidence="6" key="1">
    <citation type="journal article" date="2013" name="Genome Biol.">
        <title>Draft genome of the mountain pine beetle, Dendroctonus ponderosae Hopkins, a major forest pest.</title>
        <authorList>
            <person name="Keeling C.I."/>
            <person name="Yuen M.M."/>
            <person name="Liao N.Y."/>
            <person name="Docking T.R."/>
            <person name="Chan S.K."/>
            <person name="Taylor G.A."/>
            <person name="Palmquist D.L."/>
            <person name="Jackman S.D."/>
            <person name="Nguyen A."/>
            <person name="Li M."/>
            <person name="Henderson H."/>
            <person name="Janes J.K."/>
            <person name="Zhao Y."/>
            <person name="Pandoh P."/>
            <person name="Moore R."/>
            <person name="Sperling F.A."/>
            <person name="Huber D.P."/>
            <person name="Birol I."/>
            <person name="Jones S.J."/>
            <person name="Bohlmann J."/>
        </authorList>
    </citation>
    <scope>NUCLEOTIDE SEQUENCE</scope>
</reference>
<dbReference type="Proteomes" id="UP000019118">
    <property type="component" value="Unassembled WGS sequence"/>
</dbReference>
<dbReference type="GO" id="GO:0005737">
    <property type="term" value="C:cytoplasm"/>
    <property type="evidence" value="ECO:0007669"/>
    <property type="project" value="UniProtKB-SubCell"/>
</dbReference>
<dbReference type="RefSeq" id="XP_019761497.2">
    <property type="nucleotide sequence ID" value="XM_019905938.2"/>
</dbReference>
<dbReference type="InterPro" id="IPR030482">
    <property type="entry name" value="PDRG1"/>
</dbReference>
<dbReference type="EnsemblMetazoa" id="XM_019915077.1">
    <property type="protein sequence ID" value="XP_019770636.1"/>
    <property type="gene ID" value="LOC109544753"/>
</dbReference>
<dbReference type="Gene3D" id="1.10.287.370">
    <property type="match status" value="1"/>
</dbReference>
<accession>A0AAR5PKA0</accession>
<dbReference type="CDD" id="cd22860">
    <property type="entry name" value="PDRG1"/>
    <property type="match status" value="1"/>
</dbReference>
<dbReference type="GeneID" id="109538612"/>
<organism evidence="5 6">
    <name type="scientific">Dendroctonus ponderosae</name>
    <name type="common">Mountain pine beetle</name>
    <dbReference type="NCBI Taxonomy" id="77166"/>
    <lineage>
        <taxon>Eukaryota</taxon>
        <taxon>Metazoa</taxon>
        <taxon>Ecdysozoa</taxon>
        <taxon>Arthropoda</taxon>
        <taxon>Hexapoda</taxon>
        <taxon>Insecta</taxon>
        <taxon>Pterygota</taxon>
        <taxon>Neoptera</taxon>
        <taxon>Endopterygota</taxon>
        <taxon>Coleoptera</taxon>
        <taxon>Polyphaga</taxon>
        <taxon>Cucujiformia</taxon>
        <taxon>Curculionidae</taxon>
        <taxon>Scolytinae</taxon>
        <taxon>Dendroctonus</taxon>
    </lineage>
</organism>
<evidence type="ECO:0000256" key="1">
    <source>
        <dbReference type="ARBA" id="ARBA00004496"/>
    </source>
</evidence>
<protein>
    <recommendedName>
        <fullName evidence="7">P53 and DNA damage-regulated protein 1</fullName>
    </recommendedName>
</protein>
<keyword evidence="3" id="KW-0143">Chaperone</keyword>
<evidence type="ECO:0000313" key="6">
    <source>
        <dbReference type="Proteomes" id="UP000019118"/>
    </source>
</evidence>
<evidence type="ECO:0008006" key="7">
    <source>
        <dbReference type="Google" id="ProtNLM"/>
    </source>
</evidence>
<keyword evidence="4" id="KW-0175">Coiled coil</keyword>
<sequence>MDKLDSAQQKTFTYLQEVERVSQDILTLREEKMKLANSQNKNREALRALEQVYERNTWMQLGSVRIERPTEECKAILRNDLAAAEERLKSLHEEIKDKVHKLRDLEHEPRLEGFALKPISLAEAKALHAGFGNV</sequence>
<dbReference type="EnsemblMetazoa" id="XM_019905905.1">
    <property type="protein sequence ID" value="XP_019761464.1"/>
    <property type="gene ID" value="LOC109538596"/>
</dbReference>
<dbReference type="PANTHER" id="PTHR21162:SF0">
    <property type="entry name" value="P53 AND DNA DAMAGE-REGULATED PROTEIN 1"/>
    <property type="match status" value="1"/>
</dbReference>
<evidence type="ECO:0000256" key="2">
    <source>
        <dbReference type="ARBA" id="ARBA00022490"/>
    </source>
</evidence>
<dbReference type="InterPro" id="IPR009053">
    <property type="entry name" value="Prefoldin"/>
</dbReference>
<dbReference type="PANTHER" id="PTHR21162">
    <property type="entry name" value="P53 AND DNA DAMAGE-REGULATED PROTEIN"/>
    <property type="match status" value="1"/>
</dbReference>
<dbReference type="EnsemblMetazoa" id="XM_019915363.1">
    <property type="protein sequence ID" value="XP_019770922.1"/>
    <property type="gene ID" value="LOC109544938"/>
</dbReference>
<evidence type="ECO:0000256" key="4">
    <source>
        <dbReference type="SAM" id="Coils"/>
    </source>
</evidence>
<feature type="coiled-coil region" evidence="4">
    <location>
        <begin position="28"/>
        <end position="108"/>
    </location>
</feature>
<dbReference type="SUPFAM" id="SSF46579">
    <property type="entry name" value="Prefoldin"/>
    <property type="match status" value="1"/>
</dbReference>
<evidence type="ECO:0000313" key="5">
    <source>
        <dbReference type="EnsemblMetazoa" id="XP_019761464.1"/>
    </source>
</evidence>
<name>A0AAR5PKA0_DENPD</name>